<dbReference type="RefSeq" id="WP_202092351.1">
    <property type="nucleotide sequence ID" value="NZ_JAELVM010000002.1"/>
</dbReference>
<gene>
    <name evidence="5" type="ORF">JET18_15065</name>
</gene>
<sequence>MKTKLFCLLSFLLLSLGIKAQTISIPDAYFRARLLSSSPSNTVAKDLSGNYFSIDANGNGQIEQSEASQVSALEIIYPESNLNDTDPIQNYQGILSFVNAKSIKIDYWNTPASGLGISNLNVLENLDISFNNSDPGNASVSNCSNLKNFKIRGIPIQVFSGVPSLKNVDIMLSYGTPVQDILTTIAASGYLEKLSLSGDFLFNNSNNPVLNLSYHQSLKEVNITDVSLAELNLSHCNFLDTLHLVNNGSSTANPSSLGLLDISYCPLFINLNFNGNIKISSLSANNCLNLQTIECSSDLGALSVNNCPVLNQIKLNNLTGSTLTVPFQTANCPALKNINILGYGYSSFDATDAVNLEHLYLGSPGYYPAYYTNFFGPLESLNISGNSQLKALGLGNHMMTQLSINGLPKLESVSASLQYQDFQNYSPQPDFTSQFLQSVNIQNCPLLTGVSFEGQQGLKNVTIKNCPSLQQFQHGPFMGSSVPVNWNLANLNIEDCNALQSVDVSYNKLTELKLKNASNLETVKAVRNDLTSFDFTNTVNLKTLKITGNQFTSLNTASIPSVISLDAAYNKLNSITGTSANLKNLSVLSNNLTDLNIHNFPNLDSLIMGRNKITDVDFSGHLKIRNISEVYADMAYFGIGLPFANDGIFTKTFNVNNCTNLEMVLLESQSIEKIFAKNGKNEYFSFPYNSALQYICCDTSQITAIEDSLAMEGIVCNVNDYCNFVPGGNYNTITGTVKFDDNNNGCDAGDAVFEHMKIKVSNGTTTEETFVKTDGSYNLYTQTGNITVTAEPENPALYTVTPSAFNVNFVNNNTVSMQDICVTRNGNIKDLEVVFAPVTDARPGFDAVYKVIWRNKGNTSLSGSTTVTFNNSKMNFMSSSLPSSVSGNQVTFNFTNLKPYSNTASEITFNINPPMHATNPVNIGDQLNFTASVTPVSGDANPADNSFNYNQTVTGSFDPNDITCMEGSQIPVSMTGKDLHYIINFENTGNAPATHIVVEMDIDPNDFNVPSLQLQHTSHGTYTKIIDNKAEFMMKNINLAASAHGNIILKIKTKNSLASGDSVSAKAHIYFDYNFPVATNEAVTVIGGTVLQTLESDGKSGVHVYPNPTKGDVNIESDSKIKSVEIYDIQGRIIQKQIGINTEKTKISLHTAASGVYYFKVFTEKASFMKKVIKN</sequence>
<dbReference type="InterPro" id="IPR055353">
    <property type="entry name" value="DUF7619"/>
</dbReference>
<dbReference type="Gene3D" id="3.80.10.10">
    <property type="entry name" value="Ribonuclease Inhibitor"/>
    <property type="match status" value="3"/>
</dbReference>
<organism evidence="5 6">
    <name type="scientific">Chryseobacterium endalhagicum</name>
    <dbReference type="NCBI Taxonomy" id="2797638"/>
    <lineage>
        <taxon>Bacteria</taxon>
        <taxon>Pseudomonadati</taxon>
        <taxon>Bacteroidota</taxon>
        <taxon>Flavobacteriia</taxon>
        <taxon>Flavobacteriales</taxon>
        <taxon>Weeksellaceae</taxon>
        <taxon>Chryseobacterium group</taxon>
        <taxon>Chryseobacterium</taxon>
    </lineage>
</organism>
<proteinExistence type="predicted"/>
<dbReference type="SUPFAM" id="SSF52047">
    <property type="entry name" value="RNI-like"/>
    <property type="match status" value="2"/>
</dbReference>
<dbReference type="EMBL" id="JAELVM010000002">
    <property type="protein sequence ID" value="MBL1222171.1"/>
    <property type="molecule type" value="Genomic_DNA"/>
</dbReference>
<name>A0ABS1QHT2_9FLAO</name>
<dbReference type="NCBIfam" id="TIGR04183">
    <property type="entry name" value="Por_Secre_tail"/>
    <property type="match status" value="1"/>
</dbReference>
<dbReference type="Proteomes" id="UP000661696">
    <property type="component" value="Unassembled WGS sequence"/>
</dbReference>
<evidence type="ECO:0000256" key="2">
    <source>
        <dbReference type="SAM" id="SignalP"/>
    </source>
</evidence>
<dbReference type="PANTHER" id="PTHR34630:SF103">
    <property type="entry name" value="AND NB-ARC DOMAIN DISEASE RESISTANCE PROTEIN, PUTATIVE-RELATED"/>
    <property type="match status" value="1"/>
</dbReference>
<dbReference type="PANTHER" id="PTHR34630">
    <property type="entry name" value="OS11G0677101 PROTEIN"/>
    <property type="match status" value="1"/>
</dbReference>
<keyword evidence="1 2" id="KW-0732">Signal</keyword>
<feature type="chain" id="PRO_5047250417" evidence="2">
    <location>
        <begin position="21"/>
        <end position="1175"/>
    </location>
</feature>
<reference evidence="5 6" key="1">
    <citation type="submission" date="2020-12" db="EMBL/GenBank/DDBJ databases">
        <title>Chryseobacterium endoalhailicus sp. nov., isolated from seed of leguminous plant.</title>
        <authorList>
            <person name="Zhang X."/>
        </authorList>
    </citation>
    <scope>NUCLEOTIDE SEQUENCE [LARGE SCALE GENOMIC DNA]</scope>
    <source>
        <strain evidence="5 6">L7</strain>
    </source>
</reference>
<keyword evidence="6" id="KW-1185">Reference proteome</keyword>
<evidence type="ECO:0000313" key="6">
    <source>
        <dbReference type="Proteomes" id="UP000661696"/>
    </source>
</evidence>
<dbReference type="Pfam" id="PF18962">
    <property type="entry name" value="Por_Secre_tail"/>
    <property type="match status" value="1"/>
</dbReference>
<evidence type="ECO:0000259" key="4">
    <source>
        <dbReference type="Pfam" id="PF24595"/>
    </source>
</evidence>
<feature type="domain" description="Secretion system C-terminal sorting" evidence="3">
    <location>
        <begin position="1104"/>
        <end position="1173"/>
    </location>
</feature>
<dbReference type="InterPro" id="IPR032675">
    <property type="entry name" value="LRR_dom_sf"/>
</dbReference>
<accession>A0ABS1QHT2</accession>
<protein>
    <submittedName>
        <fullName evidence="5">T9SS type A sorting domain-containing protein</fullName>
    </submittedName>
</protein>
<evidence type="ECO:0000256" key="1">
    <source>
        <dbReference type="ARBA" id="ARBA00022729"/>
    </source>
</evidence>
<feature type="signal peptide" evidence="2">
    <location>
        <begin position="1"/>
        <end position="20"/>
    </location>
</feature>
<feature type="domain" description="DUF7619" evidence="4">
    <location>
        <begin position="958"/>
        <end position="1084"/>
    </location>
</feature>
<evidence type="ECO:0000259" key="3">
    <source>
        <dbReference type="Pfam" id="PF18962"/>
    </source>
</evidence>
<dbReference type="InterPro" id="IPR026444">
    <property type="entry name" value="Secre_tail"/>
</dbReference>
<evidence type="ECO:0000313" key="5">
    <source>
        <dbReference type="EMBL" id="MBL1222171.1"/>
    </source>
</evidence>
<dbReference type="Pfam" id="PF24595">
    <property type="entry name" value="DUF7619"/>
    <property type="match status" value="1"/>
</dbReference>
<comment type="caution">
    <text evidence="5">The sequence shown here is derived from an EMBL/GenBank/DDBJ whole genome shotgun (WGS) entry which is preliminary data.</text>
</comment>